<dbReference type="PANTHER" id="PTHR37308:SF1">
    <property type="entry name" value="POLYPRENYL-PHOSPHATE TRANSPORTER"/>
    <property type="match status" value="1"/>
</dbReference>
<feature type="transmembrane region" description="Helical" evidence="1">
    <location>
        <begin position="283"/>
        <end position="301"/>
    </location>
</feature>
<evidence type="ECO:0000313" key="3">
    <source>
        <dbReference type="Proteomes" id="UP000642809"/>
    </source>
</evidence>
<dbReference type="Pfam" id="PF04018">
    <property type="entry name" value="VCA0040-like"/>
    <property type="match status" value="1"/>
</dbReference>
<name>A0A8J3G613_9BACT</name>
<feature type="transmembrane region" description="Helical" evidence="1">
    <location>
        <begin position="100"/>
        <end position="118"/>
    </location>
</feature>
<gene>
    <name evidence="2" type="ORF">GCM10008106_23560</name>
</gene>
<feature type="transmembrane region" description="Helical" evidence="1">
    <location>
        <begin position="155"/>
        <end position="185"/>
    </location>
</feature>
<keyword evidence="1" id="KW-1133">Transmembrane helix</keyword>
<keyword evidence="1" id="KW-0472">Membrane</keyword>
<sequence length="311" mass="33664">MSGIKNSVLLFLKGMSMGAADIVPGVSGGSIALITGIYEKLLDSIKSVDKTALQLLLKGKFTEVWKHVNGGFLLILLAGILTSIFTLSKVITFLMDEYPIPLWSFFCGLIIISAIIILRDIQQWTIGSIAALLIGTVVAYLITGLPPTSTPDATWFVFIAGAIAICAMILPGISGSFLLLILGQYERVLSAVSSKDVLTLAVFATGCVVGLLSFSRLISWLLKNFHALTIALLSGFMLGSINKIWPWKEVISYRMSSSGVQKPFLTENILPQNYLAVTGEESLFLYAIVAFSSGIILVLGIERAAYYINRK</sequence>
<proteinExistence type="predicted"/>
<organism evidence="2 3">
    <name type="scientific">Mongoliitalea lutea</name>
    <dbReference type="NCBI Taxonomy" id="849756"/>
    <lineage>
        <taxon>Bacteria</taxon>
        <taxon>Pseudomonadati</taxon>
        <taxon>Bacteroidota</taxon>
        <taxon>Cytophagia</taxon>
        <taxon>Cytophagales</taxon>
        <taxon>Cyclobacteriaceae</taxon>
        <taxon>Mongoliitalea</taxon>
    </lineage>
</organism>
<comment type="caution">
    <text evidence="2">The sequence shown here is derived from an EMBL/GenBank/DDBJ whole genome shotgun (WGS) entry which is preliminary data.</text>
</comment>
<dbReference type="RefSeq" id="WP_189582642.1">
    <property type="nucleotide sequence ID" value="NZ_BMYF01000014.1"/>
</dbReference>
<dbReference type="InterPro" id="IPR007163">
    <property type="entry name" value="VCA0040-like"/>
</dbReference>
<reference evidence="2" key="1">
    <citation type="journal article" date="2014" name="Int. J. Syst. Evol. Microbiol.">
        <title>Complete genome sequence of Corynebacterium casei LMG S-19264T (=DSM 44701T), isolated from a smear-ripened cheese.</title>
        <authorList>
            <consortium name="US DOE Joint Genome Institute (JGI-PGF)"/>
            <person name="Walter F."/>
            <person name="Albersmeier A."/>
            <person name="Kalinowski J."/>
            <person name="Ruckert C."/>
        </authorList>
    </citation>
    <scope>NUCLEOTIDE SEQUENCE</scope>
    <source>
        <strain evidence="2">KCTC 23224</strain>
    </source>
</reference>
<feature type="transmembrane region" description="Helical" evidence="1">
    <location>
        <begin position="70"/>
        <end position="88"/>
    </location>
</feature>
<keyword evidence="1" id="KW-0812">Transmembrane</keyword>
<evidence type="ECO:0000313" key="2">
    <source>
        <dbReference type="EMBL" id="GHB41849.1"/>
    </source>
</evidence>
<reference evidence="2" key="2">
    <citation type="submission" date="2020-09" db="EMBL/GenBank/DDBJ databases">
        <authorList>
            <person name="Sun Q."/>
            <person name="Kim S."/>
        </authorList>
    </citation>
    <scope>NUCLEOTIDE SEQUENCE</scope>
    <source>
        <strain evidence="2">KCTC 23224</strain>
    </source>
</reference>
<evidence type="ECO:0000256" key="1">
    <source>
        <dbReference type="SAM" id="Phobius"/>
    </source>
</evidence>
<feature type="transmembrane region" description="Helical" evidence="1">
    <location>
        <begin position="197"/>
        <end position="218"/>
    </location>
</feature>
<keyword evidence="3" id="KW-1185">Reference proteome</keyword>
<protein>
    <submittedName>
        <fullName evidence="2">DUF368 domain-containing protein</fullName>
    </submittedName>
</protein>
<dbReference type="PANTHER" id="PTHR37308">
    <property type="entry name" value="INTEGRAL MEMBRANE PROTEIN"/>
    <property type="match status" value="1"/>
</dbReference>
<feature type="transmembrane region" description="Helical" evidence="1">
    <location>
        <begin position="124"/>
        <end position="143"/>
    </location>
</feature>
<accession>A0A8J3G613</accession>
<dbReference type="Proteomes" id="UP000642809">
    <property type="component" value="Unassembled WGS sequence"/>
</dbReference>
<dbReference type="AlphaFoldDB" id="A0A8J3G613"/>
<dbReference type="EMBL" id="BMYF01000014">
    <property type="protein sequence ID" value="GHB41849.1"/>
    <property type="molecule type" value="Genomic_DNA"/>
</dbReference>